<accession>A0A2C9CUM7</accession>
<dbReference type="Proteomes" id="UP000220034">
    <property type="component" value="Unassembled WGS sequence"/>
</dbReference>
<evidence type="ECO:0000313" key="2">
    <source>
        <dbReference type="Proteomes" id="UP000220034"/>
    </source>
</evidence>
<dbReference type="AlphaFoldDB" id="A0A2C9CUM7"/>
<protein>
    <recommendedName>
        <fullName evidence="3">DUF1289 domain-containing protein</fullName>
    </recommendedName>
</protein>
<organism evidence="1 2">
    <name type="scientific">Pontivivens marinum</name>
    <dbReference type="NCBI Taxonomy" id="1690039"/>
    <lineage>
        <taxon>Bacteria</taxon>
        <taxon>Pseudomonadati</taxon>
        <taxon>Pseudomonadota</taxon>
        <taxon>Alphaproteobacteria</taxon>
        <taxon>Rhodobacterales</taxon>
        <taxon>Paracoccaceae</taxon>
        <taxon>Pontivivens</taxon>
    </lineage>
</organism>
<dbReference type="Pfam" id="PF06945">
    <property type="entry name" value="DUF1289"/>
    <property type="match status" value="1"/>
</dbReference>
<gene>
    <name evidence="1" type="ORF">SAMN06273572_105251</name>
</gene>
<dbReference type="RefSeq" id="WP_097930752.1">
    <property type="nucleotide sequence ID" value="NZ_OCTN01000005.1"/>
</dbReference>
<evidence type="ECO:0008006" key="3">
    <source>
        <dbReference type="Google" id="ProtNLM"/>
    </source>
</evidence>
<dbReference type="OrthoDB" id="7906652at2"/>
<proteinExistence type="predicted"/>
<evidence type="ECO:0000313" key="1">
    <source>
        <dbReference type="EMBL" id="SOH94825.1"/>
    </source>
</evidence>
<reference evidence="2" key="1">
    <citation type="submission" date="2017-09" db="EMBL/GenBank/DDBJ databases">
        <authorList>
            <person name="Varghese N."/>
            <person name="Submissions S."/>
        </authorList>
    </citation>
    <scope>NUCLEOTIDE SEQUENCE [LARGE SCALE GENOMIC DNA]</scope>
    <source>
        <strain evidence="2">C7</strain>
    </source>
</reference>
<keyword evidence="2" id="KW-1185">Reference proteome</keyword>
<sequence>MSSKTPSPCIGVCKFKRETHCIGCSMTKTQKSMFKTLKGEKYRRAFLTFVIHQQSALGRYRHWAPAYLKRCAKKGVSVDLP</sequence>
<dbReference type="InterPro" id="IPR010710">
    <property type="entry name" value="DUF1289"/>
</dbReference>
<dbReference type="EMBL" id="OCTN01000005">
    <property type="protein sequence ID" value="SOH94825.1"/>
    <property type="molecule type" value="Genomic_DNA"/>
</dbReference>
<name>A0A2C9CUM7_9RHOB</name>